<sequence>MDELPQGFWDGEWPIATEIELLKRVQTIHSELDERIRNMTQDLKTHRLYPRKTESKALRIRLYHTFAPPVQSETEVEPSTPGRWTLRIEATDANSEKANVVSFSTYFRKATIELDPRIYADSIIEWTSFQKAHHDVDGLEISRNGHTPHTVRIKLLPAQTPERFSISPTLENVVGEYLGPAKAFTKQKIVMALWEYIKRRNLIKEDDCRVVVCDDALVQVFNCELLPFTSVVVALKQHLTPVNSIDFEYTLSLSPSANDASSGEVLDEKFIDVDVGAVDPLEKTRERVLVEWEELQQEQQKELELLKTQETDIIERLQDQCRKREWMLQFADDPVGFMKDVVASQQADQQILAGEAETDEINVPHPHQFSQSWVREVVSSLLTTSAAN</sequence>
<dbReference type="SUPFAM" id="SSF47592">
    <property type="entry name" value="SWIB/MDM2 domain"/>
    <property type="match status" value="1"/>
</dbReference>
<dbReference type="Proteomes" id="UP000019132">
    <property type="component" value="Unassembled WGS sequence"/>
</dbReference>
<dbReference type="InParanoid" id="K3WYM1"/>
<dbReference type="STRING" id="431595.K3WYM1"/>
<dbReference type="PANTHER" id="PTHR13844">
    <property type="entry name" value="SWI/SNF-RELATED MATRIX-ASSOCIATED ACTIN-DEPENDENT REGULATOR OF CHROMATIN SUBFAMILY D"/>
    <property type="match status" value="1"/>
</dbReference>
<dbReference type="Pfam" id="PF02201">
    <property type="entry name" value="SWIB"/>
    <property type="match status" value="1"/>
</dbReference>
<dbReference type="HOGENOM" id="CLU_061301_0_0_1"/>
<dbReference type="InterPro" id="IPR036885">
    <property type="entry name" value="SWIB_MDM2_dom_sf"/>
</dbReference>
<evidence type="ECO:0000259" key="2">
    <source>
        <dbReference type="PROSITE" id="PS51925"/>
    </source>
</evidence>
<evidence type="ECO:0000313" key="3">
    <source>
        <dbReference type="EnsemblProtists" id="PYU1_T010070"/>
    </source>
</evidence>
<reference evidence="3" key="3">
    <citation type="submission" date="2015-02" db="UniProtKB">
        <authorList>
            <consortium name="EnsemblProtists"/>
        </authorList>
    </citation>
    <scope>IDENTIFICATION</scope>
    <source>
        <strain evidence="3">DAOM BR144</strain>
    </source>
</reference>
<dbReference type="Gene3D" id="1.10.245.10">
    <property type="entry name" value="SWIB/MDM2 domain"/>
    <property type="match status" value="1"/>
</dbReference>
<reference evidence="4" key="1">
    <citation type="journal article" date="2010" name="Genome Biol.">
        <title>Genome sequence of the necrotrophic plant pathogen Pythium ultimum reveals original pathogenicity mechanisms and effector repertoire.</title>
        <authorList>
            <person name="Levesque C.A."/>
            <person name="Brouwer H."/>
            <person name="Cano L."/>
            <person name="Hamilton J.P."/>
            <person name="Holt C."/>
            <person name="Huitema E."/>
            <person name="Raffaele S."/>
            <person name="Robideau G.P."/>
            <person name="Thines M."/>
            <person name="Win J."/>
            <person name="Zerillo M.M."/>
            <person name="Beakes G.W."/>
            <person name="Boore J.L."/>
            <person name="Busam D."/>
            <person name="Dumas B."/>
            <person name="Ferriera S."/>
            <person name="Fuerstenberg S.I."/>
            <person name="Gachon C.M."/>
            <person name="Gaulin E."/>
            <person name="Govers F."/>
            <person name="Grenville-Briggs L."/>
            <person name="Horner N."/>
            <person name="Hostetler J."/>
            <person name="Jiang R.H."/>
            <person name="Johnson J."/>
            <person name="Krajaejun T."/>
            <person name="Lin H."/>
            <person name="Meijer H.J."/>
            <person name="Moore B."/>
            <person name="Morris P."/>
            <person name="Phuntmart V."/>
            <person name="Puiu D."/>
            <person name="Shetty J."/>
            <person name="Stajich J.E."/>
            <person name="Tripathy S."/>
            <person name="Wawra S."/>
            <person name="van West P."/>
            <person name="Whitty B.R."/>
            <person name="Coutinho P.M."/>
            <person name="Henrissat B."/>
            <person name="Martin F."/>
            <person name="Thomas P.D."/>
            <person name="Tyler B.M."/>
            <person name="De Vries R.P."/>
            <person name="Kamoun S."/>
            <person name="Yandell M."/>
            <person name="Tisserat N."/>
            <person name="Buell C.R."/>
        </authorList>
    </citation>
    <scope>NUCLEOTIDE SEQUENCE</scope>
    <source>
        <strain evidence="4">DAOM:BR144</strain>
    </source>
</reference>
<dbReference type="InterPro" id="IPR003121">
    <property type="entry name" value="SWIB_MDM2_domain"/>
</dbReference>
<dbReference type="InterPro" id="IPR019835">
    <property type="entry name" value="SWIB_domain"/>
</dbReference>
<dbReference type="SMART" id="SM00151">
    <property type="entry name" value="SWIB"/>
    <property type="match status" value="1"/>
</dbReference>
<dbReference type="EMBL" id="GL376623">
    <property type="status" value="NOT_ANNOTATED_CDS"/>
    <property type="molecule type" value="Genomic_DNA"/>
</dbReference>
<dbReference type="eggNOG" id="KOG2570">
    <property type="taxonomic scope" value="Eukaryota"/>
</dbReference>
<evidence type="ECO:0000256" key="1">
    <source>
        <dbReference type="SAM" id="Coils"/>
    </source>
</evidence>
<protein>
    <recommendedName>
        <fullName evidence="2">DM2 domain-containing protein</fullName>
    </recommendedName>
</protein>
<dbReference type="OMA" id="VMDSKHH"/>
<dbReference type="PROSITE" id="PS51925">
    <property type="entry name" value="SWIB_MDM2"/>
    <property type="match status" value="1"/>
</dbReference>
<dbReference type="AlphaFoldDB" id="K3WYM1"/>
<name>K3WYM1_GLOUD</name>
<keyword evidence="1" id="KW-0175">Coiled coil</keyword>
<proteinExistence type="predicted"/>
<accession>K3WYM1</accession>
<keyword evidence="4" id="KW-1185">Reference proteome</keyword>
<evidence type="ECO:0000313" key="4">
    <source>
        <dbReference type="Proteomes" id="UP000019132"/>
    </source>
</evidence>
<feature type="domain" description="DM2" evidence="2">
    <location>
        <begin position="159"/>
        <end position="241"/>
    </location>
</feature>
<dbReference type="VEuPathDB" id="FungiDB:PYU1_G010050"/>
<dbReference type="EnsemblProtists" id="PYU1_T010070">
    <property type="protein sequence ID" value="PYU1_T010070"/>
    <property type="gene ID" value="PYU1_G010050"/>
</dbReference>
<dbReference type="CDD" id="cd00855">
    <property type="entry name" value="SWIB-MDM2"/>
    <property type="match status" value="1"/>
</dbReference>
<feature type="coiled-coil region" evidence="1">
    <location>
        <begin position="289"/>
        <end position="320"/>
    </location>
</feature>
<reference evidence="4" key="2">
    <citation type="submission" date="2010-04" db="EMBL/GenBank/DDBJ databases">
        <authorList>
            <person name="Buell R."/>
            <person name="Hamilton J."/>
            <person name="Hostetler J."/>
        </authorList>
    </citation>
    <scope>NUCLEOTIDE SEQUENCE [LARGE SCALE GENOMIC DNA]</scope>
    <source>
        <strain evidence="4">DAOM:BR144</strain>
    </source>
</reference>
<organism evidence="3 4">
    <name type="scientific">Globisporangium ultimum (strain ATCC 200006 / CBS 805.95 / DAOM BR144)</name>
    <name type="common">Pythium ultimum</name>
    <dbReference type="NCBI Taxonomy" id="431595"/>
    <lineage>
        <taxon>Eukaryota</taxon>
        <taxon>Sar</taxon>
        <taxon>Stramenopiles</taxon>
        <taxon>Oomycota</taxon>
        <taxon>Peronosporomycetes</taxon>
        <taxon>Pythiales</taxon>
        <taxon>Pythiaceae</taxon>
        <taxon>Globisporangium</taxon>
    </lineage>
</organism>